<gene>
    <name evidence="2" type="ORF">PsYK624_061480</name>
</gene>
<evidence type="ECO:0000259" key="1">
    <source>
        <dbReference type="Pfam" id="PF12937"/>
    </source>
</evidence>
<name>A0A9P3LDK4_9APHY</name>
<dbReference type="Pfam" id="PF12937">
    <property type="entry name" value="F-box-like"/>
    <property type="match status" value="1"/>
</dbReference>
<dbReference type="Proteomes" id="UP000703269">
    <property type="component" value="Unassembled WGS sequence"/>
</dbReference>
<dbReference type="AlphaFoldDB" id="A0A9P3LDK4"/>
<proteinExistence type="predicted"/>
<evidence type="ECO:0000313" key="2">
    <source>
        <dbReference type="EMBL" id="GJE90027.1"/>
    </source>
</evidence>
<organism evidence="2 3">
    <name type="scientific">Phanerochaete sordida</name>
    <dbReference type="NCBI Taxonomy" id="48140"/>
    <lineage>
        <taxon>Eukaryota</taxon>
        <taxon>Fungi</taxon>
        <taxon>Dikarya</taxon>
        <taxon>Basidiomycota</taxon>
        <taxon>Agaricomycotina</taxon>
        <taxon>Agaricomycetes</taxon>
        <taxon>Polyporales</taxon>
        <taxon>Phanerochaetaceae</taxon>
        <taxon>Phanerochaete</taxon>
    </lineage>
</organism>
<dbReference type="OrthoDB" id="2754196at2759"/>
<dbReference type="EMBL" id="BPQB01000015">
    <property type="protein sequence ID" value="GJE90027.1"/>
    <property type="molecule type" value="Genomic_DNA"/>
</dbReference>
<dbReference type="Gene3D" id="1.20.1280.50">
    <property type="match status" value="1"/>
</dbReference>
<comment type="caution">
    <text evidence="2">The sequence shown here is derived from an EMBL/GenBank/DDBJ whole genome shotgun (WGS) entry which is preliminary data.</text>
</comment>
<keyword evidence="3" id="KW-1185">Reference proteome</keyword>
<reference evidence="2 3" key="1">
    <citation type="submission" date="2021-08" db="EMBL/GenBank/DDBJ databases">
        <title>Draft Genome Sequence of Phanerochaete sordida strain YK-624.</title>
        <authorList>
            <person name="Mori T."/>
            <person name="Dohra H."/>
            <person name="Suzuki T."/>
            <person name="Kawagishi H."/>
            <person name="Hirai H."/>
        </authorList>
    </citation>
    <scope>NUCLEOTIDE SEQUENCE [LARGE SCALE GENOMIC DNA]</scope>
    <source>
        <strain evidence="2 3">YK-624</strain>
    </source>
</reference>
<evidence type="ECO:0000313" key="3">
    <source>
        <dbReference type="Proteomes" id="UP000703269"/>
    </source>
</evidence>
<sequence length="615" mass="68866">MPVPPEWPLSFNTEEAVDAAVEKQKLAIQTVQQRIYALLSRRNELSPTGRLPVEVLGMIFHALVQAWVQHHYNEDDLSPRSGSLTGGRWDWLSATHVCRHWRQVSLQTPQLWTYIPLKAKNAASYFQMSGRLPLVVLDRASSYAYGSTSYYSEESIEMLVQNMRRVRNLCVPLDTKFVKQWALHRSLDAPFLEHVSVRFHTSSSIADIIELLVPNIVRQASWPRLRIFSALGSPSNLLAAAMQPALTFLKVSLPLARLSPEVWIELLRNTPLLERLYLVGAVNAPLPDGLPAPSTSTNSIVTLPLLRHLSLAEDDGYIGLGPLIRCIVTSPTAQITFYERAAPSLQADFEGLATNARGGPYGLGVPRRAVQAMDVNYQAGQHLIFLYAGDTTLAFDTITEPLRSPEEDADTTITLGRHREGVIARICLHYPLDEVRSVRFSGEVPMDARDWHALGRLPSLKAIEIADGHMSAALCYLYKAIRRRNAFPALDTLILNDIHWHTEAPYLYGVHVEPEPAEVRADEVLEMLGDALATRRKHATPLKKLAILSARKRRGEHWDADHDGNLEDLRRHVEEMFRSFNDDAYESEADCSTCHFSGTVSESDSSESATSAFWS</sequence>
<feature type="domain" description="F-box" evidence="1">
    <location>
        <begin position="50"/>
        <end position="114"/>
    </location>
</feature>
<protein>
    <submittedName>
        <fullName evidence="2">F-box protein</fullName>
    </submittedName>
</protein>
<accession>A0A9P3LDK4</accession>
<dbReference type="InterPro" id="IPR001810">
    <property type="entry name" value="F-box_dom"/>
</dbReference>